<evidence type="ECO:0000256" key="1">
    <source>
        <dbReference type="ARBA" id="ARBA00004572"/>
    </source>
</evidence>
<dbReference type="Gene3D" id="1.10.8.60">
    <property type="match status" value="1"/>
</dbReference>
<dbReference type="Pfam" id="PF00004">
    <property type="entry name" value="AAA"/>
    <property type="match status" value="1"/>
</dbReference>
<keyword evidence="3" id="KW-1000">Mitochondrion outer membrane</keyword>
<comment type="subcellular location">
    <subcellularLocation>
        <location evidence="1">Mitochondrion outer membrane</location>
        <topology evidence="1">Single-pass membrane protein</topology>
    </subcellularLocation>
</comment>
<dbReference type="InterPro" id="IPR003959">
    <property type="entry name" value="ATPase_AAA_core"/>
</dbReference>
<dbReference type="GO" id="GO:0005741">
    <property type="term" value="C:mitochondrial outer membrane"/>
    <property type="evidence" value="ECO:0007669"/>
    <property type="project" value="UniProtKB-SubCell"/>
</dbReference>
<dbReference type="SMART" id="SM00382">
    <property type="entry name" value="AAA"/>
    <property type="match status" value="1"/>
</dbReference>
<reference evidence="9 10" key="1">
    <citation type="submission" date="2023-11" db="EMBL/GenBank/DDBJ databases">
        <title>Dfirmibasis_genome.</title>
        <authorList>
            <person name="Edelbroek B."/>
            <person name="Kjellin J."/>
            <person name="Jerlstrom-Hultqvist J."/>
            <person name="Soderbom F."/>
        </authorList>
    </citation>
    <scope>NUCLEOTIDE SEQUENCE [LARGE SCALE GENOMIC DNA]</scope>
    <source>
        <strain evidence="9 10">TNS-C-14</strain>
    </source>
</reference>
<comment type="caution">
    <text evidence="9">The sequence shown here is derived from an EMBL/GenBank/DDBJ whole genome shotgun (WGS) entry which is preliminary data.</text>
</comment>
<evidence type="ECO:0000313" key="10">
    <source>
        <dbReference type="Proteomes" id="UP001344447"/>
    </source>
</evidence>
<keyword evidence="6" id="KW-0496">Mitochondrion</keyword>
<organism evidence="9 10">
    <name type="scientific">Dictyostelium firmibasis</name>
    <dbReference type="NCBI Taxonomy" id="79012"/>
    <lineage>
        <taxon>Eukaryota</taxon>
        <taxon>Amoebozoa</taxon>
        <taxon>Evosea</taxon>
        <taxon>Eumycetozoa</taxon>
        <taxon>Dictyostelia</taxon>
        <taxon>Dictyosteliales</taxon>
        <taxon>Dictyosteliaceae</taxon>
        <taxon>Dictyostelium</taxon>
    </lineage>
</organism>
<dbReference type="InterPro" id="IPR041569">
    <property type="entry name" value="AAA_lid_3"/>
</dbReference>
<dbReference type="Proteomes" id="UP001344447">
    <property type="component" value="Unassembled WGS sequence"/>
</dbReference>
<evidence type="ECO:0000256" key="2">
    <source>
        <dbReference type="ARBA" id="ARBA00022741"/>
    </source>
</evidence>
<keyword evidence="10" id="KW-1185">Reference proteome</keyword>
<protein>
    <recommendedName>
        <fullName evidence="8">AAA+ ATPase domain-containing protein</fullName>
    </recommendedName>
</protein>
<dbReference type="FunFam" id="3.40.50.300:FF:001025">
    <property type="entry name" value="ATPase family, AAA domain-containing 2B"/>
    <property type="match status" value="1"/>
</dbReference>
<dbReference type="InterPro" id="IPR051701">
    <property type="entry name" value="Mito_OM_Translocase_MSP1"/>
</dbReference>
<evidence type="ECO:0000256" key="7">
    <source>
        <dbReference type="RuleBase" id="RU003651"/>
    </source>
</evidence>
<proteinExistence type="inferred from homology"/>
<evidence type="ECO:0000313" key="9">
    <source>
        <dbReference type="EMBL" id="KAK5577698.1"/>
    </source>
</evidence>
<name>A0AAN7U9S0_9MYCE</name>
<dbReference type="SUPFAM" id="SSF52540">
    <property type="entry name" value="P-loop containing nucleoside triphosphate hydrolases"/>
    <property type="match status" value="1"/>
</dbReference>
<dbReference type="PROSITE" id="PS00674">
    <property type="entry name" value="AAA"/>
    <property type="match status" value="1"/>
</dbReference>
<dbReference type="PANTHER" id="PTHR45644:SF3">
    <property type="entry name" value="FI08533P-RELATED"/>
    <property type="match status" value="1"/>
</dbReference>
<evidence type="ECO:0000256" key="3">
    <source>
        <dbReference type="ARBA" id="ARBA00022787"/>
    </source>
</evidence>
<dbReference type="InterPro" id="IPR003960">
    <property type="entry name" value="ATPase_AAA_CS"/>
</dbReference>
<keyword evidence="3" id="KW-0472">Membrane</keyword>
<evidence type="ECO:0000256" key="6">
    <source>
        <dbReference type="ARBA" id="ARBA00023128"/>
    </source>
</evidence>
<accession>A0AAN7U9S0</accession>
<dbReference type="GO" id="GO:0016887">
    <property type="term" value="F:ATP hydrolysis activity"/>
    <property type="evidence" value="ECO:0007669"/>
    <property type="project" value="InterPro"/>
</dbReference>
<dbReference type="GO" id="GO:0005524">
    <property type="term" value="F:ATP binding"/>
    <property type="evidence" value="ECO:0007669"/>
    <property type="project" value="UniProtKB-KW"/>
</dbReference>
<keyword evidence="5" id="KW-0175">Coiled coil</keyword>
<dbReference type="Pfam" id="PF17862">
    <property type="entry name" value="AAA_lid_3"/>
    <property type="match status" value="1"/>
</dbReference>
<gene>
    <name evidence="9" type="ORF">RB653_002643</name>
</gene>
<evidence type="ECO:0000259" key="8">
    <source>
        <dbReference type="SMART" id="SM00382"/>
    </source>
</evidence>
<evidence type="ECO:0000256" key="5">
    <source>
        <dbReference type="ARBA" id="ARBA00023054"/>
    </source>
</evidence>
<dbReference type="Gene3D" id="3.40.50.300">
    <property type="entry name" value="P-loop containing nucleotide triphosphate hydrolases"/>
    <property type="match status" value="1"/>
</dbReference>
<dbReference type="EMBL" id="JAVFKY010000004">
    <property type="protein sequence ID" value="KAK5577698.1"/>
    <property type="molecule type" value="Genomic_DNA"/>
</dbReference>
<keyword evidence="4 7" id="KW-0067">ATP-binding</keyword>
<dbReference type="GO" id="GO:0140570">
    <property type="term" value="P:extraction of mislocalized protein from mitochondrial outer membrane"/>
    <property type="evidence" value="ECO:0007669"/>
    <property type="project" value="TreeGrafter"/>
</dbReference>
<dbReference type="PANTHER" id="PTHR45644">
    <property type="entry name" value="AAA ATPASE, PUTATIVE (AFU_ORTHOLOGUE AFUA_2G12920)-RELATED-RELATED"/>
    <property type="match status" value="1"/>
</dbReference>
<evidence type="ECO:0000256" key="4">
    <source>
        <dbReference type="ARBA" id="ARBA00022840"/>
    </source>
</evidence>
<sequence>MQNDVKTLLLLGLTATISYYTLQRYQEYSKRKSYFSFLKNHKNIKEISKMDFNSYELDILSNLVIPEKNFTTFDDIGGLDNIIQDLKDTIFFPLEASKLSFIGGNGHHSDIFSVPKGILLYGPPGTGKTMLARAIAHHCDYNFLTIDNSKLDSKWYGETEKMVSAMFSVAKKIQPTIIFIDEIDAMVSNRGEMEHEVSQSKKSLLLQFWDGFENSNNDRIIIMGATNRPNSIDPAFLRRLPKRIKVDLPDLNQRKHILQIILKPYVDNNNFNYDKLANLTKGYSGSDLKELCKNASMYFLRNKTKNDNKELTLGLKDFEKVLQQ</sequence>
<dbReference type="InterPro" id="IPR027417">
    <property type="entry name" value="P-loop_NTPase"/>
</dbReference>
<comment type="similarity">
    <text evidence="7">Belongs to the AAA ATPase family.</text>
</comment>
<keyword evidence="2 7" id="KW-0547">Nucleotide-binding</keyword>
<dbReference type="AlphaFoldDB" id="A0AAN7U9S0"/>
<feature type="domain" description="AAA+ ATPase" evidence="8">
    <location>
        <begin position="114"/>
        <end position="250"/>
    </location>
</feature>
<dbReference type="InterPro" id="IPR003593">
    <property type="entry name" value="AAA+_ATPase"/>
</dbReference>